<keyword evidence="5" id="KW-0249">Electron transport</keyword>
<dbReference type="PANTHER" id="PTHR12219:SF8">
    <property type="entry name" value="NADH DEHYDROGENASE [UBIQUINONE] IRON-SULFUR PROTEIN 4, MITOCHONDRIAL"/>
    <property type="match status" value="1"/>
</dbReference>
<keyword evidence="2" id="KW-0813">Transport</keyword>
<evidence type="ECO:0000256" key="4">
    <source>
        <dbReference type="ARBA" id="ARBA00022946"/>
    </source>
</evidence>
<dbReference type="Proteomes" id="UP001597373">
    <property type="component" value="Unassembled WGS sequence"/>
</dbReference>
<evidence type="ECO:0000313" key="8">
    <source>
        <dbReference type="Proteomes" id="UP001597373"/>
    </source>
</evidence>
<dbReference type="EMBL" id="JBHUIR010000054">
    <property type="protein sequence ID" value="MFD2260853.1"/>
    <property type="molecule type" value="Genomic_DNA"/>
</dbReference>
<keyword evidence="4" id="KW-0809">Transit peptide</keyword>
<evidence type="ECO:0000256" key="1">
    <source>
        <dbReference type="ARBA" id="ARBA00004370"/>
    </source>
</evidence>
<sequence>MSARIYSPARTAMQSGTAKTGHWVLEFEPEAPLTIEPLMGYTSSSDTRRQVRLTFATKEEAIAYAEKNGIAYRVEPERRPKRRQISYADNFRYDRKMPWTH</sequence>
<protein>
    <submittedName>
        <fullName evidence="7">ETC complex I subunit</fullName>
    </submittedName>
</protein>
<evidence type="ECO:0000256" key="3">
    <source>
        <dbReference type="ARBA" id="ARBA00022660"/>
    </source>
</evidence>
<comment type="subcellular location">
    <subcellularLocation>
        <location evidence="1">Membrane</location>
    </subcellularLocation>
</comment>
<keyword evidence="6" id="KW-0472">Membrane</keyword>
<evidence type="ECO:0000256" key="5">
    <source>
        <dbReference type="ARBA" id="ARBA00022982"/>
    </source>
</evidence>
<dbReference type="InterPro" id="IPR038532">
    <property type="entry name" value="NDUFS4-like_sf"/>
</dbReference>
<dbReference type="Pfam" id="PF04800">
    <property type="entry name" value="NDUS4"/>
    <property type="match status" value="1"/>
</dbReference>
<keyword evidence="3" id="KW-0679">Respiratory chain</keyword>
<keyword evidence="8" id="KW-1185">Reference proteome</keyword>
<evidence type="ECO:0000313" key="7">
    <source>
        <dbReference type="EMBL" id="MFD2260853.1"/>
    </source>
</evidence>
<comment type="caution">
    <text evidence="7">The sequence shown here is derived from an EMBL/GenBank/DDBJ whole genome shotgun (WGS) entry which is preliminary data.</text>
</comment>
<dbReference type="InterPro" id="IPR006885">
    <property type="entry name" value="NADH_UbQ_FeS_4_mit-like"/>
</dbReference>
<name>A0ABW5DK17_9HYPH</name>
<reference evidence="8" key="1">
    <citation type="journal article" date="2019" name="Int. J. Syst. Evol. Microbiol.">
        <title>The Global Catalogue of Microorganisms (GCM) 10K type strain sequencing project: providing services to taxonomists for standard genome sequencing and annotation.</title>
        <authorList>
            <consortium name="The Broad Institute Genomics Platform"/>
            <consortium name="The Broad Institute Genome Sequencing Center for Infectious Disease"/>
            <person name="Wu L."/>
            <person name="Ma J."/>
        </authorList>
    </citation>
    <scope>NUCLEOTIDE SEQUENCE [LARGE SCALE GENOMIC DNA]</scope>
    <source>
        <strain evidence="8">KCTC 23707</strain>
    </source>
</reference>
<organism evidence="7 8">
    <name type="scientific">Chelativorans composti</name>
    <dbReference type="NCBI Taxonomy" id="768533"/>
    <lineage>
        <taxon>Bacteria</taxon>
        <taxon>Pseudomonadati</taxon>
        <taxon>Pseudomonadota</taxon>
        <taxon>Alphaproteobacteria</taxon>
        <taxon>Hyphomicrobiales</taxon>
        <taxon>Phyllobacteriaceae</taxon>
        <taxon>Chelativorans</taxon>
    </lineage>
</organism>
<evidence type="ECO:0000256" key="2">
    <source>
        <dbReference type="ARBA" id="ARBA00022448"/>
    </source>
</evidence>
<gene>
    <name evidence="7" type="ORF">ACFSMZ_13950</name>
</gene>
<accession>A0ABW5DK17</accession>
<dbReference type="PANTHER" id="PTHR12219">
    <property type="entry name" value="NADH-UBIQUINONE OXIDOREDUCTASE"/>
    <property type="match status" value="1"/>
</dbReference>
<evidence type="ECO:0000256" key="6">
    <source>
        <dbReference type="ARBA" id="ARBA00023136"/>
    </source>
</evidence>
<dbReference type="Gene3D" id="3.30.160.190">
    <property type="entry name" value="atu1810 like domain"/>
    <property type="match status" value="1"/>
</dbReference>
<dbReference type="RefSeq" id="WP_345098128.1">
    <property type="nucleotide sequence ID" value="NZ_BAABGS010000012.1"/>
</dbReference>
<proteinExistence type="predicted"/>